<gene>
    <name evidence="1" type="ORF">KK083_00920</name>
</gene>
<evidence type="ECO:0000313" key="2">
    <source>
        <dbReference type="Proteomes" id="UP001319200"/>
    </source>
</evidence>
<sequence>MQFDPENNIVRLCGGGMLLEGEGKSAEAAERFQQAWREATTVTEKFIAAHYVARHQPTVADKLKWDETALSQALQIDSEEVRSVYPSLYLNIAKCYEDMNDLEQARENYQLASHYAAFLPDDGYGNMIRTGINKGIERVQQ</sequence>
<keyword evidence="2" id="KW-1185">Reference proteome</keyword>
<keyword evidence="1" id="KW-0489">Methyltransferase</keyword>
<dbReference type="Gene3D" id="1.25.40.10">
    <property type="entry name" value="Tetratricopeptide repeat domain"/>
    <property type="match status" value="1"/>
</dbReference>
<proteinExistence type="predicted"/>
<dbReference type="InterPro" id="IPR011990">
    <property type="entry name" value="TPR-like_helical_dom_sf"/>
</dbReference>
<organism evidence="1 2">
    <name type="scientific">Chryseosolibacter histidini</name>
    <dbReference type="NCBI Taxonomy" id="2782349"/>
    <lineage>
        <taxon>Bacteria</taxon>
        <taxon>Pseudomonadati</taxon>
        <taxon>Bacteroidota</taxon>
        <taxon>Cytophagia</taxon>
        <taxon>Cytophagales</taxon>
        <taxon>Chryseotaleaceae</taxon>
        <taxon>Chryseosolibacter</taxon>
    </lineage>
</organism>
<dbReference type="AlphaFoldDB" id="A0AAP2DFF4"/>
<dbReference type="GO" id="GO:0032259">
    <property type="term" value="P:methylation"/>
    <property type="evidence" value="ECO:0007669"/>
    <property type="project" value="UniProtKB-KW"/>
</dbReference>
<dbReference type="Proteomes" id="UP001319200">
    <property type="component" value="Unassembled WGS sequence"/>
</dbReference>
<accession>A0AAP2DFF4</accession>
<name>A0AAP2DFF4_9BACT</name>
<reference evidence="1 2" key="1">
    <citation type="submission" date="2021-05" db="EMBL/GenBank/DDBJ databases">
        <title>A Polyphasic approach of four new species of the genus Ohtaekwangia: Ohtaekwangia histidinii sp. nov., Ohtaekwangia cretensis sp. nov., Ohtaekwangia indiensis sp. nov., Ohtaekwangia reichenbachii sp. nov. from diverse environment.</title>
        <authorList>
            <person name="Octaviana S."/>
        </authorList>
    </citation>
    <scope>NUCLEOTIDE SEQUENCE [LARGE SCALE GENOMIC DNA]</scope>
    <source>
        <strain evidence="1 2">PWU4</strain>
    </source>
</reference>
<evidence type="ECO:0000313" key="1">
    <source>
        <dbReference type="EMBL" id="MBT1695416.1"/>
    </source>
</evidence>
<dbReference type="SUPFAM" id="SSF48452">
    <property type="entry name" value="TPR-like"/>
    <property type="match status" value="1"/>
</dbReference>
<dbReference type="RefSeq" id="WP_254159251.1">
    <property type="nucleotide sequence ID" value="NZ_JAHESF010000001.1"/>
</dbReference>
<protein>
    <submittedName>
        <fullName evidence="1">rRNA adenine methyltransferase</fullName>
    </submittedName>
</protein>
<dbReference type="GO" id="GO:0008168">
    <property type="term" value="F:methyltransferase activity"/>
    <property type="evidence" value="ECO:0007669"/>
    <property type="project" value="UniProtKB-KW"/>
</dbReference>
<comment type="caution">
    <text evidence="1">The sequence shown here is derived from an EMBL/GenBank/DDBJ whole genome shotgun (WGS) entry which is preliminary data.</text>
</comment>
<dbReference type="EMBL" id="JAHESF010000001">
    <property type="protein sequence ID" value="MBT1695416.1"/>
    <property type="molecule type" value="Genomic_DNA"/>
</dbReference>
<keyword evidence="1" id="KW-0808">Transferase</keyword>